<evidence type="ECO:0000313" key="3">
    <source>
        <dbReference type="Proteomes" id="UP000636888"/>
    </source>
</evidence>
<proteinExistence type="predicted"/>
<accession>A0A8J7JJ38</accession>
<name>A0A8J7JJ38_9BACT</name>
<dbReference type="RefSeq" id="WP_199383361.1">
    <property type="nucleotide sequence ID" value="NZ_JAEMHM010000005.1"/>
</dbReference>
<dbReference type="AlphaFoldDB" id="A0A8J7JJ38"/>
<dbReference type="EMBL" id="JAEMHM010000005">
    <property type="protein sequence ID" value="MBJ6724515.1"/>
    <property type="molecule type" value="Genomic_DNA"/>
</dbReference>
<protein>
    <submittedName>
        <fullName evidence="2">Epoxyqueuosine reductase</fullName>
    </submittedName>
</protein>
<evidence type="ECO:0000259" key="1">
    <source>
        <dbReference type="PROSITE" id="PS51379"/>
    </source>
</evidence>
<gene>
    <name evidence="2" type="ORF">JFN93_07340</name>
</gene>
<sequence length="278" mass="30278">MREILQSFIDRFFTEPPNRISHESGPFFEPALIGVAAATDPIWLDFKEVVGVFHLTPAEMVAHCCPDDSWQSRSVISWVLPISERTRETNRRQELWPCKEWVLTANRGNDLLLQLKAHLAAFLTARGHRAVAPQPVTIREPIDGVEVAVASTWSERHVAYAAGLGTFGLNGGLITSRGIAHRCGSLITDAVLAPSPRPSSDAYGYCLHRREGTCGACIERCPSGALSTAGIDKAKCRHRIYGEAPPVLMARYGLTADQCKTGSCGLCQTKVPCEAGIP</sequence>
<dbReference type="Proteomes" id="UP000636888">
    <property type="component" value="Unassembled WGS sequence"/>
</dbReference>
<keyword evidence="3" id="KW-1185">Reference proteome</keyword>
<dbReference type="InterPro" id="IPR017896">
    <property type="entry name" value="4Fe4S_Fe-S-bd"/>
</dbReference>
<comment type="caution">
    <text evidence="2">The sequence shown here is derived from an EMBL/GenBank/DDBJ whole genome shotgun (WGS) entry which is preliminary data.</text>
</comment>
<evidence type="ECO:0000313" key="2">
    <source>
        <dbReference type="EMBL" id="MBJ6724515.1"/>
    </source>
</evidence>
<dbReference type="PANTHER" id="PTHR42827">
    <property type="entry name" value="IRON-SULFUR CLUSTER-BINDING PROTEIN-RELATED"/>
    <property type="match status" value="1"/>
</dbReference>
<dbReference type="PROSITE" id="PS51379">
    <property type="entry name" value="4FE4S_FER_2"/>
    <property type="match status" value="1"/>
</dbReference>
<organism evidence="2 3">
    <name type="scientific">Geomesophilobacter sediminis</name>
    <dbReference type="NCBI Taxonomy" id="2798584"/>
    <lineage>
        <taxon>Bacteria</taxon>
        <taxon>Pseudomonadati</taxon>
        <taxon>Thermodesulfobacteriota</taxon>
        <taxon>Desulfuromonadia</taxon>
        <taxon>Geobacterales</taxon>
        <taxon>Geobacteraceae</taxon>
        <taxon>Geomesophilobacter</taxon>
    </lineage>
</organism>
<reference evidence="2" key="1">
    <citation type="submission" date="2020-12" db="EMBL/GenBank/DDBJ databases">
        <title>Geomonas sp. Red875, isolated from river sediment.</title>
        <authorList>
            <person name="Xu Z."/>
            <person name="Zhang Z."/>
            <person name="Masuda Y."/>
            <person name="Itoh H."/>
            <person name="Senoo K."/>
        </authorList>
    </citation>
    <scope>NUCLEOTIDE SEQUENCE</scope>
    <source>
        <strain evidence="2">Red875</strain>
    </source>
</reference>
<dbReference type="PANTHER" id="PTHR42827:SF1">
    <property type="entry name" value="IRON-SULFUR CLUSTER-BINDING PROTEIN"/>
    <property type="match status" value="1"/>
</dbReference>
<feature type="domain" description="4Fe-4S ferredoxin-type" evidence="1">
    <location>
        <begin position="196"/>
        <end position="231"/>
    </location>
</feature>